<evidence type="ECO:0008006" key="5">
    <source>
        <dbReference type="Google" id="ProtNLM"/>
    </source>
</evidence>
<evidence type="ECO:0000256" key="1">
    <source>
        <dbReference type="SAM" id="MobiDB-lite"/>
    </source>
</evidence>
<name>A0A1H0NWM9_9ACTN</name>
<evidence type="ECO:0000256" key="2">
    <source>
        <dbReference type="SAM" id="Phobius"/>
    </source>
</evidence>
<keyword evidence="4" id="KW-1185">Reference proteome</keyword>
<dbReference type="EMBL" id="LT629710">
    <property type="protein sequence ID" value="SDO97192.1"/>
    <property type="molecule type" value="Genomic_DNA"/>
</dbReference>
<organism evidence="3 4">
    <name type="scientific">Nakamurella panacisegetis</name>
    <dbReference type="NCBI Taxonomy" id="1090615"/>
    <lineage>
        <taxon>Bacteria</taxon>
        <taxon>Bacillati</taxon>
        <taxon>Actinomycetota</taxon>
        <taxon>Actinomycetes</taxon>
        <taxon>Nakamurellales</taxon>
        <taxon>Nakamurellaceae</taxon>
        <taxon>Nakamurella</taxon>
    </lineage>
</organism>
<dbReference type="Proteomes" id="UP000198741">
    <property type="component" value="Chromosome I"/>
</dbReference>
<reference evidence="3 4" key="1">
    <citation type="submission" date="2016-10" db="EMBL/GenBank/DDBJ databases">
        <authorList>
            <person name="de Groot N.N."/>
        </authorList>
    </citation>
    <scope>NUCLEOTIDE SEQUENCE [LARGE SCALE GENOMIC DNA]</scope>
    <source>
        <strain evidence="4">P4-7,KCTC 19426,CECT 7604</strain>
    </source>
</reference>
<proteinExistence type="predicted"/>
<dbReference type="STRING" id="1090615.SAMN04515671_2525"/>
<feature type="region of interest" description="Disordered" evidence="1">
    <location>
        <begin position="83"/>
        <end position="127"/>
    </location>
</feature>
<protein>
    <recommendedName>
        <fullName evidence="5">LppX_LprAFG lipoprotein</fullName>
    </recommendedName>
</protein>
<keyword evidence="2" id="KW-0812">Transmembrane</keyword>
<feature type="transmembrane region" description="Helical" evidence="2">
    <location>
        <begin position="33"/>
        <end position="54"/>
    </location>
</feature>
<keyword evidence="2" id="KW-1133">Transmembrane helix</keyword>
<keyword evidence="2" id="KW-0472">Membrane</keyword>
<dbReference type="AlphaFoldDB" id="A0A1H0NWM9"/>
<gene>
    <name evidence="3" type="ORF">SAMN04515671_2525</name>
</gene>
<sequence length="331" mass="33317">MLTPNRAPGRGNLGAESGGFMFRERRRPTVRGGVWRLAAGLTAVLITAACATSVSGSASPVAGAVDLPSSTAATGPITIASTAPTGISSHRTSSASPTVVSHVPRTTGTDSTSRPSEATTGGKMDGPTFARKLEAANATVKTVRGSLSMASSTISMDGTFSETLSGPSVSGLSMSVFIKAGGQSLPMSFLLVGGKVYLGGDTVLAAVGAGSKKWALASTASSNSTLRALAQQMDGLTTSAGVSQYRELAAAATAIQDGGVQKVAGKSAHRYTLTTLTSGEVDVWVDSSFRLVRVATNTTMSGSKTAITMTVSGYNSAVVIKVPPAADVFTG</sequence>
<feature type="compositionally biased region" description="Polar residues" evidence="1">
    <location>
        <begin position="83"/>
        <end position="119"/>
    </location>
</feature>
<evidence type="ECO:0000313" key="3">
    <source>
        <dbReference type="EMBL" id="SDO97192.1"/>
    </source>
</evidence>
<accession>A0A1H0NWM9</accession>
<evidence type="ECO:0000313" key="4">
    <source>
        <dbReference type="Proteomes" id="UP000198741"/>
    </source>
</evidence>
<dbReference type="Gene3D" id="2.50.20.20">
    <property type="match status" value="1"/>
</dbReference>